<dbReference type="PANTHER" id="PTHR22894">
    <property type="entry name" value="RING-TYPE DOMAIN-CONTAINING PROTEIN"/>
    <property type="match status" value="1"/>
</dbReference>
<keyword evidence="6" id="KW-1133">Transmembrane helix</keyword>
<name>A0A3B1IPA7_ASTMX</name>
<dbReference type="PROSITE" id="PS50089">
    <property type="entry name" value="ZF_RING_2"/>
    <property type="match status" value="1"/>
</dbReference>
<dbReference type="PROSITE" id="PS00518">
    <property type="entry name" value="ZF_RING_1"/>
    <property type="match status" value="1"/>
</dbReference>
<dbReference type="SUPFAM" id="SSF57850">
    <property type="entry name" value="RING/U-box"/>
    <property type="match status" value="1"/>
</dbReference>
<dbReference type="GO" id="GO:0008270">
    <property type="term" value="F:zinc ion binding"/>
    <property type="evidence" value="ECO:0007669"/>
    <property type="project" value="UniProtKB-KW"/>
</dbReference>
<evidence type="ECO:0000256" key="1">
    <source>
        <dbReference type="ARBA" id="ARBA00022723"/>
    </source>
</evidence>
<feature type="domain" description="RING-type" evidence="7">
    <location>
        <begin position="48"/>
        <end position="91"/>
    </location>
</feature>
<reference evidence="9" key="1">
    <citation type="submission" date="2013-03" db="EMBL/GenBank/DDBJ databases">
        <authorList>
            <person name="Jeffery W."/>
            <person name="Warren W."/>
            <person name="Wilson R.K."/>
        </authorList>
    </citation>
    <scope>NUCLEOTIDE SEQUENCE</scope>
    <source>
        <strain evidence="9">female</strain>
    </source>
</reference>
<feature type="compositionally biased region" description="Polar residues" evidence="5">
    <location>
        <begin position="16"/>
        <end position="34"/>
    </location>
</feature>
<dbReference type="InterPro" id="IPR038896">
    <property type="entry name" value="RNF170"/>
</dbReference>
<dbReference type="InterPro" id="IPR013083">
    <property type="entry name" value="Znf_RING/FYVE/PHD"/>
</dbReference>
<keyword evidence="6" id="KW-0812">Transmembrane</keyword>
<dbReference type="GeneTree" id="ENSGT00390000017123"/>
<evidence type="ECO:0000256" key="4">
    <source>
        <dbReference type="PROSITE-ProRule" id="PRU00175"/>
    </source>
</evidence>
<reference evidence="9" key="2">
    <citation type="journal article" date="2014" name="Nat. Commun.">
        <title>The cavefish genome reveals candidate genes for eye loss.</title>
        <authorList>
            <person name="McGaugh S.E."/>
            <person name="Gross J.B."/>
            <person name="Aken B."/>
            <person name="Blin M."/>
            <person name="Borowsky R."/>
            <person name="Chalopin D."/>
            <person name="Hinaux H."/>
            <person name="Jeffery W.R."/>
            <person name="Keene A."/>
            <person name="Ma L."/>
            <person name="Minx P."/>
            <person name="Murphy D."/>
            <person name="O'Quin K.E."/>
            <person name="Retaux S."/>
            <person name="Rohner N."/>
            <person name="Searle S.M."/>
            <person name="Stahl B.A."/>
            <person name="Tabin C."/>
            <person name="Volff J.N."/>
            <person name="Yoshizawa M."/>
            <person name="Warren W.C."/>
        </authorList>
    </citation>
    <scope>NUCLEOTIDE SEQUENCE [LARGE SCALE GENOMIC DNA]</scope>
    <source>
        <strain evidence="9">female</strain>
    </source>
</reference>
<dbReference type="Proteomes" id="UP000018467">
    <property type="component" value="Unassembled WGS sequence"/>
</dbReference>
<evidence type="ECO:0000256" key="3">
    <source>
        <dbReference type="ARBA" id="ARBA00022833"/>
    </source>
</evidence>
<dbReference type="SMART" id="SM00184">
    <property type="entry name" value="RING"/>
    <property type="match status" value="1"/>
</dbReference>
<feature type="transmembrane region" description="Helical" evidence="6">
    <location>
        <begin position="155"/>
        <end position="175"/>
    </location>
</feature>
<dbReference type="Pfam" id="PF00097">
    <property type="entry name" value="zf-C3HC4"/>
    <property type="match status" value="1"/>
</dbReference>
<evidence type="ECO:0000256" key="6">
    <source>
        <dbReference type="SAM" id="Phobius"/>
    </source>
</evidence>
<proteinExistence type="predicted"/>
<dbReference type="CDD" id="cd16553">
    <property type="entry name" value="RING-HC_RNF170"/>
    <property type="match status" value="1"/>
</dbReference>
<dbReference type="GO" id="GO:0061630">
    <property type="term" value="F:ubiquitin protein ligase activity"/>
    <property type="evidence" value="ECO:0007669"/>
    <property type="project" value="InterPro"/>
</dbReference>
<evidence type="ECO:0000313" key="9">
    <source>
        <dbReference type="Proteomes" id="UP000018467"/>
    </source>
</evidence>
<evidence type="ECO:0000256" key="2">
    <source>
        <dbReference type="ARBA" id="ARBA00022771"/>
    </source>
</evidence>
<dbReference type="InParanoid" id="A0A3B1IPA7"/>
<keyword evidence="3" id="KW-0862">Zinc</keyword>
<keyword evidence="2 4" id="KW-0863">Zinc-finger</keyword>
<dbReference type="PANTHER" id="PTHR22894:SF2">
    <property type="entry name" value="RING-TYPE DOMAIN-CONTAINING PROTEIN"/>
    <property type="match status" value="1"/>
</dbReference>
<reference evidence="8" key="3">
    <citation type="submission" date="2025-08" db="UniProtKB">
        <authorList>
            <consortium name="Ensembl"/>
        </authorList>
    </citation>
    <scope>IDENTIFICATION</scope>
</reference>
<dbReference type="Gene3D" id="3.30.40.10">
    <property type="entry name" value="Zinc/RING finger domain, C3HC4 (zinc finger)"/>
    <property type="match status" value="1"/>
</dbReference>
<keyword evidence="6" id="KW-0472">Membrane</keyword>
<dbReference type="AlphaFoldDB" id="A0A3B1IPA7"/>
<organism evidence="8 9">
    <name type="scientific">Astyanax mexicanus</name>
    <name type="common">Blind cave fish</name>
    <name type="synonym">Astyanax fasciatus mexicanus</name>
    <dbReference type="NCBI Taxonomy" id="7994"/>
    <lineage>
        <taxon>Eukaryota</taxon>
        <taxon>Metazoa</taxon>
        <taxon>Chordata</taxon>
        <taxon>Craniata</taxon>
        <taxon>Vertebrata</taxon>
        <taxon>Euteleostomi</taxon>
        <taxon>Actinopterygii</taxon>
        <taxon>Neopterygii</taxon>
        <taxon>Teleostei</taxon>
        <taxon>Ostariophysi</taxon>
        <taxon>Characiformes</taxon>
        <taxon>Characoidei</taxon>
        <taxon>Acestrorhamphidae</taxon>
        <taxon>Acestrorhamphinae</taxon>
        <taxon>Astyanax</taxon>
    </lineage>
</organism>
<dbReference type="Ensembl" id="ENSAMXT00000054926.1">
    <property type="protein sequence ID" value="ENSAMXP00000031808.1"/>
    <property type="gene ID" value="ENSAMXG00000031623.1"/>
</dbReference>
<dbReference type="InterPro" id="IPR018957">
    <property type="entry name" value="Znf_C3HC4_RING-type"/>
</dbReference>
<evidence type="ECO:0000313" key="8">
    <source>
        <dbReference type="Ensembl" id="ENSAMXP00000031808.1"/>
    </source>
</evidence>
<feature type="transmembrane region" description="Helical" evidence="6">
    <location>
        <begin position="187"/>
        <end position="209"/>
    </location>
</feature>
<keyword evidence="1" id="KW-0479">Metal-binding</keyword>
<evidence type="ECO:0000259" key="7">
    <source>
        <dbReference type="PROSITE" id="PS50089"/>
    </source>
</evidence>
<feature type="region of interest" description="Disordered" evidence="5">
    <location>
        <begin position="1"/>
        <end position="34"/>
    </location>
</feature>
<dbReference type="InterPro" id="IPR001841">
    <property type="entry name" value="Znf_RING"/>
</dbReference>
<reference evidence="8" key="4">
    <citation type="submission" date="2025-09" db="UniProtKB">
        <authorList>
            <consortium name="Ensembl"/>
        </authorList>
    </citation>
    <scope>IDENTIFICATION</scope>
</reference>
<dbReference type="Bgee" id="ENSAMXG00000031623">
    <property type="expression patterns" value="Expressed in intestine and 11 other cell types or tissues"/>
</dbReference>
<accession>A0A3B1IPA7</accession>
<protein>
    <submittedName>
        <fullName evidence="8">Si:dkey-183n20.15</fullName>
    </submittedName>
</protein>
<sequence>MHTCHNSYNRPPLVSESRSQGQPQGQHVRNGEDSSQSCVTAANRDLHCPVCLQSSIFPVETNCGHLFCAPCLISYWKHGSWLDAISCPLCRQKVSVMSHLFGEGRLDRKQTEVLDHIRDYNKRYSGAPRRLSDYLCDAPLFLLLIFRTLGNMGGLVWLFLLRVAVCGFGAAASLVSPLEAVSGPFNGAVGLLDDLAVVFLLLISILNIHQQMGAERTPRRNTVTQGILTDTL</sequence>
<dbReference type="InterPro" id="IPR017907">
    <property type="entry name" value="Znf_RING_CS"/>
</dbReference>
<keyword evidence="9" id="KW-1185">Reference proteome</keyword>
<evidence type="ECO:0000256" key="5">
    <source>
        <dbReference type="SAM" id="MobiDB-lite"/>
    </source>
</evidence>